<dbReference type="RefSeq" id="WP_106251925.1">
    <property type="nucleotide sequence ID" value="NZ_JBFAIB010000005.1"/>
</dbReference>
<sequence length="991" mass="107717">MTTIEEPATAIRTVTVEIDGREVNVPEGTTIYDAAKSVDIDIPVLCHNERYDPVGVCRMCVVDTGGRAFAAACVRPCEDGMEVRTSTPELERNRATLTELLLSDQPPREEDPKQTTTGDNLLLDLADRFDVAKETAGLPCGSGRGLDTSNPVIAVDHDACILCDRCVRACDDIQGNDVIGRSGKGYSTTISFDLDDPMGASSCVTCGECVQACPTGALTNKAINDVPIRPREELDAVDTVCPYCGVGCALTYYVDRERGAIAFAEGRDQPGSQSRLCVKGRYGWDYAASPQRLTVPLIRVDSSYPKGPLSADVRGDGRNDRGRAGGGGGRSGGGRGSGLSKNRKDGRRKPGGLVDYDEVLPHFREATWEEALDLIARRLKEIHAEQGAGAIAGFGSAKCSNEEAYLFQKLIRAGFGTNNVDHCTRLCHASSVAALFEGVGSGAVSTTYGDVANADVVIITGSNPTANHPVASSFFKQARRRGTKIVYVDPRASTVSEHADYHCQVKPGTDVAFYNAIMHEVIRLGLIDMDFIRARVSGFEDLVRTVDEYPPERAAQITGVDADLIREVARVWGEAKAGVIYWGMGISQHTTGTDNARCLIALCSITGNVGRPGTGLHPLRGQNNVQGASDAGLIPMFYPDYQGVDRDGTRRRFEEAWGTRLDPERGLTVTEIIGSVLKPGGVRGMYMLGENPFLSDPNINKVRKALSQLDFLVVQDIFLTETAEFADVILPASSYLEKDGSYTNTDRRVQLGRKVMDPPGQARVDWEIIQDIARRIGLDWSYSSASEVFDEMVALMPSYANLRHDNLGLSGKLYPNADPDHSDGTVVLFDERFNTDDGLAHLVPAQWLPAKELPDAEFPLVLNTGRLLEHWHTGSMTRRSYALDAISPIAEVYMHPKDAADRGLSHGQTARVRSRRGSIELQVRVSHREQVGNCFIPFHFREAAANLLTIDEIDPFGKIPEFKFCAIQVEAPGGREAEPLSTGPLNDMGSV</sequence>
<dbReference type="Pfam" id="PF04879">
    <property type="entry name" value="Molybdop_Fe4S4"/>
    <property type="match status" value="1"/>
</dbReference>
<dbReference type="GO" id="GO:0046872">
    <property type="term" value="F:metal ion binding"/>
    <property type="evidence" value="ECO:0007669"/>
    <property type="project" value="UniProtKB-KW"/>
</dbReference>
<keyword evidence="9" id="KW-0408">Iron</keyword>
<dbReference type="GO" id="GO:0008863">
    <property type="term" value="F:formate dehydrogenase (NAD+) activity"/>
    <property type="evidence" value="ECO:0007669"/>
    <property type="project" value="InterPro"/>
</dbReference>
<dbReference type="Pfam" id="PF13510">
    <property type="entry name" value="Fer2_4"/>
    <property type="match status" value="1"/>
</dbReference>
<dbReference type="Proteomes" id="UP000238312">
    <property type="component" value="Unassembled WGS sequence"/>
</dbReference>
<dbReference type="InterPro" id="IPR041925">
    <property type="entry name" value="CT_Formate-Dh_H"/>
</dbReference>
<dbReference type="InterPro" id="IPR006963">
    <property type="entry name" value="Mopterin_OxRdtase_4Fe-4S_dom"/>
</dbReference>
<dbReference type="Gene3D" id="3.40.50.740">
    <property type="match status" value="1"/>
</dbReference>
<dbReference type="Pfam" id="PF01568">
    <property type="entry name" value="Molydop_binding"/>
    <property type="match status" value="1"/>
</dbReference>
<dbReference type="FunFam" id="3.30.70.20:FF:000035">
    <property type="entry name" value="Iron hydrogenase 1"/>
    <property type="match status" value="1"/>
</dbReference>
<dbReference type="GO" id="GO:0022904">
    <property type="term" value="P:respiratory electron transport chain"/>
    <property type="evidence" value="ECO:0007669"/>
    <property type="project" value="TreeGrafter"/>
</dbReference>
<dbReference type="InterPro" id="IPR001041">
    <property type="entry name" value="2Fe-2S_ferredoxin-type"/>
</dbReference>
<proteinExistence type="inferred from homology"/>
<dbReference type="Gene3D" id="2.40.40.20">
    <property type="match status" value="1"/>
</dbReference>
<dbReference type="GO" id="GO:0016020">
    <property type="term" value="C:membrane"/>
    <property type="evidence" value="ECO:0007669"/>
    <property type="project" value="TreeGrafter"/>
</dbReference>
<comment type="caution">
    <text evidence="15">The sequence shown here is derived from an EMBL/GenBank/DDBJ whole genome shotgun (WGS) entry which is preliminary data.</text>
</comment>
<dbReference type="Gene3D" id="3.10.20.740">
    <property type="match status" value="1"/>
</dbReference>
<dbReference type="CDD" id="cd02753">
    <property type="entry name" value="MopB_Formate-Dh-H"/>
    <property type="match status" value="1"/>
</dbReference>
<organism evidence="15 16">
    <name type="scientific">Nonomuraea fuscirosea</name>
    <dbReference type="NCBI Taxonomy" id="1291556"/>
    <lineage>
        <taxon>Bacteria</taxon>
        <taxon>Bacillati</taxon>
        <taxon>Actinomycetota</taxon>
        <taxon>Actinomycetes</taxon>
        <taxon>Streptosporangiales</taxon>
        <taxon>Streptosporangiaceae</taxon>
        <taxon>Nonomuraea</taxon>
    </lineage>
</organism>
<comment type="cofactor">
    <cofactor evidence="1">
        <name>Mo-bis(molybdopterin guanine dinucleotide)</name>
        <dbReference type="ChEBI" id="CHEBI:60539"/>
    </cofactor>
</comment>
<dbReference type="SUPFAM" id="SSF54292">
    <property type="entry name" value="2Fe-2S ferredoxin-like"/>
    <property type="match status" value="1"/>
</dbReference>
<feature type="domain" description="4Fe-4S Mo/W bis-MGD-type" evidence="14">
    <location>
        <begin position="234"/>
        <end position="291"/>
    </location>
</feature>
<dbReference type="AlphaFoldDB" id="A0A2T0M588"/>
<dbReference type="InterPro" id="IPR036010">
    <property type="entry name" value="2Fe-2S_ferredoxin-like_sf"/>
</dbReference>
<dbReference type="PROSITE" id="PS51379">
    <property type="entry name" value="4FE4S_FER_2"/>
    <property type="match status" value="2"/>
</dbReference>
<dbReference type="GO" id="GO:0051539">
    <property type="term" value="F:4 iron, 4 sulfur cluster binding"/>
    <property type="evidence" value="ECO:0007669"/>
    <property type="project" value="UniProtKB-KW"/>
</dbReference>
<evidence type="ECO:0000313" key="15">
    <source>
        <dbReference type="EMBL" id="PRX52349.1"/>
    </source>
</evidence>
<dbReference type="PROSITE" id="PS00490">
    <property type="entry name" value="MOLYBDOPTERIN_PROK_2"/>
    <property type="match status" value="1"/>
</dbReference>
<dbReference type="OrthoDB" id="7376058at2"/>
<evidence type="ECO:0000256" key="6">
    <source>
        <dbReference type="ARBA" id="ARBA00022723"/>
    </source>
</evidence>
<keyword evidence="6" id="KW-0479">Metal-binding</keyword>
<dbReference type="InterPro" id="IPR006478">
    <property type="entry name" value="Formate_DH_asu"/>
</dbReference>
<dbReference type="InterPro" id="IPR006657">
    <property type="entry name" value="MoPterin_dinucl-bd_dom"/>
</dbReference>
<dbReference type="EMBL" id="PVNG01000032">
    <property type="protein sequence ID" value="PRX52349.1"/>
    <property type="molecule type" value="Genomic_DNA"/>
</dbReference>
<dbReference type="PROSITE" id="PS51085">
    <property type="entry name" value="2FE2S_FER_2"/>
    <property type="match status" value="1"/>
</dbReference>
<dbReference type="Pfam" id="PF22117">
    <property type="entry name" value="Fer4_Nqo3"/>
    <property type="match status" value="1"/>
</dbReference>
<dbReference type="Gene3D" id="2.20.25.90">
    <property type="entry name" value="ADC-like domains"/>
    <property type="match status" value="1"/>
</dbReference>
<evidence type="ECO:0000259" key="12">
    <source>
        <dbReference type="PROSITE" id="PS51085"/>
    </source>
</evidence>
<feature type="region of interest" description="Disordered" evidence="11">
    <location>
        <begin position="308"/>
        <end position="351"/>
    </location>
</feature>
<evidence type="ECO:0000256" key="10">
    <source>
        <dbReference type="ARBA" id="ARBA00023014"/>
    </source>
</evidence>
<evidence type="ECO:0000256" key="8">
    <source>
        <dbReference type="ARBA" id="ARBA00023002"/>
    </source>
</evidence>
<dbReference type="PROSITE" id="PS51669">
    <property type="entry name" value="4FE4S_MOW_BIS_MGD"/>
    <property type="match status" value="1"/>
</dbReference>
<dbReference type="PANTHER" id="PTHR43105">
    <property type="entry name" value="RESPIRATORY NITRATE REDUCTASE"/>
    <property type="match status" value="1"/>
</dbReference>
<dbReference type="SUPFAM" id="SSF53706">
    <property type="entry name" value="Formate dehydrogenase/DMSO reductase, domains 1-3"/>
    <property type="match status" value="1"/>
</dbReference>
<evidence type="ECO:0000256" key="7">
    <source>
        <dbReference type="ARBA" id="ARBA00022737"/>
    </source>
</evidence>
<evidence type="ECO:0000256" key="9">
    <source>
        <dbReference type="ARBA" id="ARBA00023004"/>
    </source>
</evidence>
<dbReference type="SUPFAM" id="SSF54862">
    <property type="entry name" value="4Fe-4S ferredoxins"/>
    <property type="match status" value="1"/>
</dbReference>
<accession>A0A2T0M588</accession>
<keyword evidence="4" id="KW-0004">4Fe-4S</keyword>
<dbReference type="CDD" id="cd00207">
    <property type="entry name" value="fer2"/>
    <property type="match status" value="1"/>
</dbReference>
<feature type="domain" description="4Fe-4S ferredoxin-type" evidence="13">
    <location>
        <begin position="151"/>
        <end position="181"/>
    </location>
</feature>
<feature type="region of interest" description="Disordered" evidence="11">
    <location>
        <begin position="99"/>
        <end position="118"/>
    </location>
</feature>
<dbReference type="SMART" id="SM00926">
    <property type="entry name" value="Molybdop_Fe4S4"/>
    <property type="match status" value="1"/>
</dbReference>
<dbReference type="Pfam" id="PF00384">
    <property type="entry name" value="Molybdopterin"/>
    <property type="match status" value="1"/>
</dbReference>
<gene>
    <name evidence="15" type="ORF">B0I32_13299</name>
</gene>
<evidence type="ECO:0000256" key="2">
    <source>
        <dbReference type="ARBA" id="ARBA00001966"/>
    </source>
</evidence>
<keyword evidence="5" id="KW-0500">Molybdenum</keyword>
<feature type="domain" description="2Fe-2S ferredoxin-type" evidence="12">
    <location>
        <begin position="12"/>
        <end position="89"/>
    </location>
</feature>
<dbReference type="NCBIfam" id="TIGR01591">
    <property type="entry name" value="Fdh-alpha"/>
    <property type="match status" value="1"/>
</dbReference>
<dbReference type="InterPro" id="IPR006656">
    <property type="entry name" value="Mopterin_OxRdtase"/>
</dbReference>
<dbReference type="Gene3D" id="3.40.228.10">
    <property type="entry name" value="Dimethylsulfoxide Reductase, domain 2"/>
    <property type="match status" value="1"/>
</dbReference>
<dbReference type="SUPFAM" id="SSF50692">
    <property type="entry name" value="ADC-like"/>
    <property type="match status" value="1"/>
</dbReference>
<feature type="domain" description="4Fe-4S ferredoxin-type" evidence="13">
    <location>
        <begin position="190"/>
        <end position="223"/>
    </location>
</feature>
<dbReference type="Gene3D" id="3.30.70.20">
    <property type="match status" value="1"/>
</dbReference>
<evidence type="ECO:0000256" key="3">
    <source>
        <dbReference type="ARBA" id="ARBA00007023"/>
    </source>
</evidence>
<dbReference type="InterPro" id="IPR050123">
    <property type="entry name" value="Prok_molybdopt-oxidoreductase"/>
</dbReference>
<dbReference type="CDD" id="cd02790">
    <property type="entry name" value="MopB_CT_Formate-Dh_H"/>
    <property type="match status" value="1"/>
</dbReference>
<dbReference type="InterPro" id="IPR017900">
    <property type="entry name" value="4Fe4S_Fe_S_CS"/>
</dbReference>
<keyword evidence="8" id="KW-0560">Oxidoreductase</keyword>
<evidence type="ECO:0000259" key="14">
    <source>
        <dbReference type="PROSITE" id="PS51669"/>
    </source>
</evidence>
<comment type="cofactor">
    <cofactor evidence="2">
        <name>[4Fe-4S] cluster</name>
        <dbReference type="ChEBI" id="CHEBI:49883"/>
    </cofactor>
</comment>
<dbReference type="PROSITE" id="PS00198">
    <property type="entry name" value="4FE4S_FER_1"/>
    <property type="match status" value="1"/>
</dbReference>
<comment type="similarity">
    <text evidence="3">In the C-terminal section; belongs to the prokaryotic molybdopterin-containing oxidoreductase family.</text>
</comment>
<reference evidence="15 16" key="1">
    <citation type="submission" date="2018-03" db="EMBL/GenBank/DDBJ databases">
        <title>Genomic Encyclopedia of Type Strains, Phase III (KMG-III): the genomes of soil and plant-associated and newly described type strains.</title>
        <authorList>
            <person name="Whitman W."/>
        </authorList>
    </citation>
    <scope>NUCLEOTIDE SEQUENCE [LARGE SCALE GENOMIC DNA]</scope>
    <source>
        <strain evidence="15 16">CGMCC 4.7104</strain>
    </source>
</reference>
<keyword evidence="10" id="KW-0411">Iron-sulfur</keyword>
<dbReference type="GO" id="GO:0015942">
    <property type="term" value="P:formate metabolic process"/>
    <property type="evidence" value="ECO:0007669"/>
    <property type="project" value="InterPro"/>
</dbReference>
<evidence type="ECO:0000256" key="4">
    <source>
        <dbReference type="ARBA" id="ARBA00022485"/>
    </source>
</evidence>
<evidence type="ECO:0000259" key="13">
    <source>
        <dbReference type="PROSITE" id="PS51379"/>
    </source>
</evidence>
<dbReference type="PANTHER" id="PTHR43105:SF14">
    <property type="entry name" value="FORMATE DEHYDROGENASE H"/>
    <property type="match status" value="1"/>
</dbReference>
<protein>
    <submittedName>
        <fullName evidence="15">NAD-dependent formate dehydrogenase catalytic subunit /NAD-dependent formate dehydrogenase iron-sulfur protein</fullName>
    </submittedName>
</protein>
<keyword evidence="7" id="KW-0677">Repeat</keyword>
<feature type="compositionally biased region" description="Gly residues" evidence="11">
    <location>
        <begin position="324"/>
        <end position="337"/>
    </location>
</feature>
<feature type="compositionally biased region" description="Basic and acidic residues" evidence="11">
    <location>
        <begin position="313"/>
        <end position="323"/>
    </location>
</feature>
<dbReference type="InterPro" id="IPR009010">
    <property type="entry name" value="Asp_de-COase-like_dom_sf"/>
</dbReference>
<evidence type="ECO:0000313" key="16">
    <source>
        <dbReference type="Proteomes" id="UP000238312"/>
    </source>
</evidence>
<dbReference type="GO" id="GO:0043546">
    <property type="term" value="F:molybdopterin cofactor binding"/>
    <property type="evidence" value="ECO:0007669"/>
    <property type="project" value="InterPro"/>
</dbReference>
<dbReference type="InterPro" id="IPR041924">
    <property type="entry name" value="Formate_Dh-H_N"/>
</dbReference>
<dbReference type="PIRSF" id="PIRSF036643">
    <property type="entry name" value="FDH_alpha"/>
    <property type="match status" value="1"/>
</dbReference>
<dbReference type="GO" id="GO:0003954">
    <property type="term" value="F:NADH dehydrogenase activity"/>
    <property type="evidence" value="ECO:0007669"/>
    <property type="project" value="TreeGrafter"/>
</dbReference>
<dbReference type="InterPro" id="IPR006655">
    <property type="entry name" value="Mopterin_OxRdtase_prok_CS"/>
</dbReference>
<evidence type="ECO:0000256" key="11">
    <source>
        <dbReference type="SAM" id="MobiDB-lite"/>
    </source>
</evidence>
<evidence type="ECO:0000256" key="1">
    <source>
        <dbReference type="ARBA" id="ARBA00001942"/>
    </source>
</evidence>
<evidence type="ECO:0000256" key="5">
    <source>
        <dbReference type="ARBA" id="ARBA00022505"/>
    </source>
</evidence>
<name>A0A2T0M588_9ACTN</name>
<dbReference type="FunFam" id="2.40.40.20:FF:000005">
    <property type="entry name" value="Periplasmic nitrate reductase"/>
    <property type="match status" value="1"/>
</dbReference>
<dbReference type="InterPro" id="IPR054351">
    <property type="entry name" value="NADH_UbQ_OxRdtase_ferredoxin"/>
</dbReference>
<dbReference type="InterPro" id="IPR017896">
    <property type="entry name" value="4Fe4S_Fe-S-bd"/>
</dbReference>
<keyword evidence="16" id="KW-1185">Reference proteome</keyword>